<feature type="signal peptide" evidence="3">
    <location>
        <begin position="1"/>
        <end position="16"/>
    </location>
</feature>
<keyword evidence="3" id="KW-0732">Signal</keyword>
<protein>
    <submittedName>
        <fullName evidence="4">Uncharacterized protein</fullName>
    </submittedName>
</protein>
<evidence type="ECO:0000256" key="2">
    <source>
        <dbReference type="SAM" id="Phobius"/>
    </source>
</evidence>
<keyword evidence="5" id="KW-1185">Reference proteome</keyword>
<accession>A0A182VF88</accession>
<dbReference type="VEuPathDB" id="VectorBase:AMEM013981"/>
<keyword evidence="2" id="KW-1133">Transmembrane helix</keyword>
<reference evidence="4" key="1">
    <citation type="submission" date="2020-05" db="UniProtKB">
        <authorList>
            <consortium name="EnsemblMetazoa"/>
        </authorList>
    </citation>
    <scope>IDENTIFICATION</scope>
    <source>
        <strain evidence="4">MAF</strain>
    </source>
</reference>
<feature type="compositionally biased region" description="Low complexity" evidence="1">
    <location>
        <begin position="273"/>
        <end position="284"/>
    </location>
</feature>
<dbReference type="Proteomes" id="UP000075903">
    <property type="component" value="Unassembled WGS sequence"/>
</dbReference>
<feature type="region of interest" description="Disordered" evidence="1">
    <location>
        <begin position="373"/>
        <end position="405"/>
    </location>
</feature>
<organism evidence="4 5">
    <name type="scientific">Anopheles merus</name>
    <name type="common">Mosquito</name>
    <dbReference type="NCBI Taxonomy" id="30066"/>
    <lineage>
        <taxon>Eukaryota</taxon>
        <taxon>Metazoa</taxon>
        <taxon>Ecdysozoa</taxon>
        <taxon>Arthropoda</taxon>
        <taxon>Hexapoda</taxon>
        <taxon>Insecta</taxon>
        <taxon>Pterygota</taxon>
        <taxon>Neoptera</taxon>
        <taxon>Endopterygota</taxon>
        <taxon>Diptera</taxon>
        <taxon>Nematocera</taxon>
        <taxon>Culicoidea</taxon>
        <taxon>Culicidae</taxon>
        <taxon>Anophelinae</taxon>
        <taxon>Anopheles</taxon>
    </lineage>
</organism>
<keyword evidence="2" id="KW-0472">Membrane</keyword>
<evidence type="ECO:0000313" key="4">
    <source>
        <dbReference type="EnsemblMetazoa" id="AMEM013981-PA"/>
    </source>
</evidence>
<keyword evidence="2" id="KW-0812">Transmembrane</keyword>
<evidence type="ECO:0000256" key="3">
    <source>
        <dbReference type="SAM" id="SignalP"/>
    </source>
</evidence>
<evidence type="ECO:0000256" key="1">
    <source>
        <dbReference type="SAM" id="MobiDB-lite"/>
    </source>
</evidence>
<sequence>MLLLLLLVTSIGQCHSIARPENVGYVFRVPLAGDIATVRVAVRTTVRLSLLLLLLLLWVLGAGAAVGSRFLFRTPPPIVAYGKRSSNSSYPWGGTVSDHLLPGSAIDSCDRDRKWRWADGASSTIASLTMSTVARMRSVDAPPHWLMLLNFSSSVSEIVSSAIGSSNWQLSLRMLDSHLVDAALDQGLGRRGRRLLTAVAAQLAVVLLQQVGAAAAAANVGHVLEGGGTAQPARRLVPYVGLPPDCVVERSVPPVWPVSVPSDGEETGRRKSPSSGSWSGSSAPGTIRRKGFSFSLFWFCWLVISTVRLSADVPPLPGSTVDLERFSRNRCRSLASRLSFSIDFFRLRTRSPVVLNGLSIFSMCFASNAAGSGDGWPSMTSSPTVRFRRPSSSASSPPAPPPPTLPAGCSIGMFSSLARVLIEMNELRSFM</sequence>
<feature type="chain" id="PRO_5008139618" evidence="3">
    <location>
        <begin position="17"/>
        <end position="431"/>
    </location>
</feature>
<evidence type="ECO:0000313" key="5">
    <source>
        <dbReference type="Proteomes" id="UP000075903"/>
    </source>
</evidence>
<feature type="transmembrane region" description="Helical" evidence="2">
    <location>
        <begin position="48"/>
        <end position="72"/>
    </location>
</feature>
<name>A0A182VF88_ANOME</name>
<feature type="region of interest" description="Disordered" evidence="1">
    <location>
        <begin position="258"/>
        <end position="284"/>
    </location>
</feature>
<dbReference type="AlphaFoldDB" id="A0A182VF88"/>
<dbReference type="EnsemblMetazoa" id="AMEM013981-RA">
    <property type="protein sequence ID" value="AMEM013981-PA"/>
    <property type="gene ID" value="AMEM013981"/>
</dbReference>
<proteinExistence type="predicted"/>